<reference evidence="2 3" key="1">
    <citation type="submission" date="2016-10" db="EMBL/GenBank/DDBJ databases">
        <authorList>
            <person name="de Groot N.N."/>
        </authorList>
    </citation>
    <scope>NUCLEOTIDE SEQUENCE [LARGE SCALE GENOMIC DNA]</scope>
    <source>
        <strain evidence="2 3">CGMCC 1.7005</strain>
    </source>
</reference>
<evidence type="ECO:0000313" key="2">
    <source>
        <dbReference type="EMBL" id="SFT68982.1"/>
    </source>
</evidence>
<keyword evidence="3" id="KW-1185">Reference proteome</keyword>
<dbReference type="Proteomes" id="UP000236454">
    <property type="component" value="Unassembled WGS sequence"/>
</dbReference>
<keyword evidence="1" id="KW-0472">Membrane</keyword>
<dbReference type="AlphaFoldDB" id="A0A1I7A266"/>
<dbReference type="RefSeq" id="WP_090248605.1">
    <property type="nucleotide sequence ID" value="NZ_FPAS01000002.1"/>
</dbReference>
<dbReference type="EMBL" id="FPAS01000002">
    <property type="protein sequence ID" value="SFT68982.1"/>
    <property type="molecule type" value="Genomic_DNA"/>
</dbReference>
<protein>
    <submittedName>
        <fullName evidence="2">Uncharacterized protein</fullName>
    </submittedName>
</protein>
<evidence type="ECO:0000313" key="3">
    <source>
        <dbReference type="Proteomes" id="UP000236454"/>
    </source>
</evidence>
<proteinExistence type="predicted"/>
<dbReference type="STRING" id="477690.SAMN05216474_1829"/>
<keyword evidence="1" id="KW-0812">Transmembrane</keyword>
<name>A0A1I7A266_9FLAO</name>
<gene>
    <name evidence="2" type="ORF">SAMN05216474_1829</name>
</gene>
<organism evidence="2 3">
    <name type="scientific">Lishizhenia tianjinensis</name>
    <dbReference type="NCBI Taxonomy" id="477690"/>
    <lineage>
        <taxon>Bacteria</taxon>
        <taxon>Pseudomonadati</taxon>
        <taxon>Bacteroidota</taxon>
        <taxon>Flavobacteriia</taxon>
        <taxon>Flavobacteriales</taxon>
        <taxon>Crocinitomicaceae</taxon>
        <taxon>Lishizhenia</taxon>
    </lineage>
</organism>
<feature type="transmembrane region" description="Helical" evidence="1">
    <location>
        <begin position="32"/>
        <end position="51"/>
    </location>
</feature>
<evidence type="ECO:0000256" key="1">
    <source>
        <dbReference type="SAM" id="Phobius"/>
    </source>
</evidence>
<sequence>MQKKYIILIEFITIVGGVFLTALNYLETRTSPIEIAISFGLLAFGIMFRLWRKEFFTAP</sequence>
<keyword evidence="1" id="KW-1133">Transmembrane helix</keyword>
<feature type="transmembrane region" description="Helical" evidence="1">
    <location>
        <begin position="7"/>
        <end position="26"/>
    </location>
</feature>
<accession>A0A1I7A266</accession>